<name>I7M816_TETTS</name>
<feature type="transmembrane region" description="Helical" evidence="13">
    <location>
        <begin position="323"/>
        <end position="346"/>
    </location>
</feature>
<dbReference type="STRING" id="312017.I7M816"/>
<dbReference type="RefSeq" id="XP_001016673.1">
    <property type="nucleotide sequence ID" value="XM_001016673.3"/>
</dbReference>
<dbReference type="PANTHER" id="PTHR15362:SF7">
    <property type="entry name" value="PHOSPHATIDYLSERINE SYNTHASE 2"/>
    <property type="match status" value="1"/>
</dbReference>
<evidence type="ECO:0000256" key="3">
    <source>
        <dbReference type="ARBA" id="ARBA00022516"/>
    </source>
</evidence>
<dbReference type="EMBL" id="GG662693">
    <property type="protein sequence ID" value="EAR96428.1"/>
    <property type="molecule type" value="Genomic_DNA"/>
</dbReference>
<keyword evidence="9 13" id="KW-0472">Membrane</keyword>
<comment type="subcellular location">
    <subcellularLocation>
        <location evidence="1">Endoplasmic reticulum membrane</location>
        <topology evidence="1">Multi-pass membrane protein</topology>
    </subcellularLocation>
</comment>
<dbReference type="HOGENOM" id="CLU_037661_1_1_1"/>
<evidence type="ECO:0000256" key="10">
    <source>
        <dbReference type="ARBA" id="ARBA00023209"/>
    </source>
</evidence>
<protein>
    <submittedName>
        <fullName evidence="14">Phosphatidylserine synthase</fullName>
    </submittedName>
</protein>
<dbReference type="FunCoup" id="I7M816">
    <property type="interactions" value="77"/>
</dbReference>
<dbReference type="InParanoid" id="I7M816"/>
<dbReference type="GO" id="GO:0005789">
    <property type="term" value="C:endoplasmic reticulum membrane"/>
    <property type="evidence" value="ECO:0007669"/>
    <property type="project" value="UniProtKB-SubCell"/>
</dbReference>
<dbReference type="Proteomes" id="UP000009168">
    <property type="component" value="Unassembled WGS sequence"/>
</dbReference>
<feature type="transmembrane region" description="Helical" evidence="13">
    <location>
        <begin position="352"/>
        <end position="371"/>
    </location>
</feature>
<dbReference type="eggNOG" id="KOG2735">
    <property type="taxonomic scope" value="Eukaryota"/>
</dbReference>
<keyword evidence="3" id="KW-0444">Lipid biosynthesis</keyword>
<dbReference type="GO" id="GO:0106245">
    <property type="term" value="F:L-serine-phosphatidylethanolamine phosphatidyltransferase activity"/>
    <property type="evidence" value="ECO:0007669"/>
    <property type="project" value="InterPro"/>
</dbReference>
<keyword evidence="4" id="KW-0808">Transferase</keyword>
<feature type="transmembrane region" description="Helical" evidence="13">
    <location>
        <begin position="129"/>
        <end position="150"/>
    </location>
</feature>
<dbReference type="InterPro" id="IPR004277">
    <property type="entry name" value="PSS"/>
</dbReference>
<dbReference type="GO" id="GO:0006659">
    <property type="term" value="P:phosphatidylserine biosynthetic process"/>
    <property type="evidence" value="ECO:0007669"/>
    <property type="project" value="InterPro"/>
</dbReference>
<keyword evidence="6" id="KW-0256">Endoplasmic reticulum</keyword>
<keyword evidence="10" id="KW-0594">Phospholipid biosynthesis</keyword>
<evidence type="ECO:0000256" key="1">
    <source>
        <dbReference type="ARBA" id="ARBA00004477"/>
    </source>
</evidence>
<evidence type="ECO:0000313" key="14">
    <source>
        <dbReference type="EMBL" id="EAR96428.1"/>
    </source>
</evidence>
<feature type="transmembrane region" description="Helical" evidence="13">
    <location>
        <begin position="383"/>
        <end position="404"/>
    </location>
</feature>
<gene>
    <name evidence="14" type="ORF">TTHERM_00190960</name>
</gene>
<keyword evidence="11" id="KW-1208">Phospholipid metabolism</keyword>
<evidence type="ECO:0000313" key="15">
    <source>
        <dbReference type="Proteomes" id="UP000009168"/>
    </source>
</evidence>
<dbReference type="PANTHER" id="PTHR15362">
    <property type="entry name" value="PHOSPHATIDYLINOSITOL SYNTHASE"/>
    <property type="match status" value="1"/>
</dbReference>
<dbReference type="Pfam" id="PF03034">
    <property type="entry name" value="PSS"/>
    <property type="match status" value="1"/>
</dbReference>
<feature type="transmembrane region" description="Helical" evidence="13">
    <location>
        <begin position="98"/>
        <end position="117"/>
    </location>
</feature>
<evidence type="ECO:0000256" key="4">
    <source>
        <dbReference type="ARBA" id="ARBA00022679"/>
    </source>
</evidence>
<keyword evidence="15" id="KW-1185">Reference proteome</keyword>
<reference evidence="15" key="1">
    <citation type="journal article" date="2006" name="PLoS Biol.">
        <title>Macronuclear genome sequence of the ciliate Tetrahymena thermophila, a model eukaryote.</title>
        <authorList>
            <person name="Eisen J.A."/>
            <person name="Coyne R.S."/>
            <person name="Wu M."/>
            <person name="Wu D."/>
            <person name="Thiagarajan M."/>
            <person name="Wortman J.R."/>
            <person name="Badger J.H."/>
            <person name="Ren Q."/>
            <person name="Amedeo P."/>
            <person name="Jones K.M."/>
            <person name="Tallon L.J."/>
            <person name="Delcher A.L."/>
            <person name="Salzberg S.L."/>
            <person name="Silva J.C."/>
            <person name="Haas B.J."/>
            <person name="Majoros W.H."/>
            <person name="Farzad M."/>
            <person name="Carlton J.M."/>
            <person name="Smith R.K. Jr."/>
            <person name="Garg J."/>
            <person name="Pearlman R.E."/>
            <person name="Karrer K.M."/>
            <person name="Sun L."/>
            <person name="Manning G."/>
            <person name="Elde N.C."/>
            <person name="Turkewitz A.P."/>
            <person name="Asai D.J."/>
            <person name="Wilkes D.E."/>
            <person name="Wang Y."/>
            <person name="Cai H."/>
            <person name="Collins K."/>
            <person name="Stewart B.A."/>
            <person name="Lee S.R."/>
            <person name="Wilamowska K."/>
            <person name="Weinberg Z."/>
            <person name="Ruzzo W.L."/>
            <person name="Wloga D."/>
            <person name="Gaertig J."/>
            <person name="Frankel J."/>
            <person name="Tsao C.-C."/>
            <person name="Gorovsky M.A."/>
            <person name="Keeling P.J."/>
            <person name="Waller R.F."/>
            <person name="Patron N.J."/>
            <person name="Cherry J.M."/>
            <person name="Stover N.A."/>
            <person name="Krieger C.J."/>
            <person name="del Toro C."/>
            <person name="Ryder H.F."/>
            <person name="Williamson S.C."/>
            <person name="Barbeau R.A."/>
            <person name="Hamilton E.P."/>
            <person name="Orias E."/>
        </authorList>
    </citation>
    <scope>NUCLEOTIDE SEQUENCE [LARGE SCALE GENOMIC DNA]</scope>
    <source>
        <strain evidence="15">SB210</strain>
    </source>
</reference>
<dbReference type="KEGG" id="tet:TTHERM_00190960"/>
<comment type="pathway">
    <text evidence="12">Phospholipid metabolism.</text>
</comment>
<evidence type="ECO:0000256" key="9">
    <source>
        <dbReference type="ARBA" id="ARBA00023136"/>
    </source>
</evidence>
<accession>I7M816</accession>
<feature type="transmembrane region" description="Helical" evidence="13">
    <location>
        <begin position="252"/>
        <end position="271"/>
    </location>
</feature>
<dbReference type="OMA" id="LPNFWEC"/>
<evidence type="ECO:0000256" key="2">
    <source>
        <dbReference type="ARBA" id="ARBA00005189"/>
    </source>
</evidence>
<keyword evidence="5 13" id="KW-0812">Transmembrane</keyword>
<dbReference type="AlphaFoldDB" id="I7M816"/>
<evidence type="ECO:0000256" key="6">
    <source>
        <dbReference type="ARBA" id="ARBA00022824"/>
    </source>
</evidence>
<keyword evidence="8" id="KW-0443">Lipid metabolism</keyword>
<feature type="transmembrane region" description="Helical" evidence="13">
    <location>
        <begin position="416"/>
        <end position="437"/>
    </location>
</feature>
<organism evidence="14 15">
    <name type="scientific">Tetrahymena thermophila (strain SB210)</name>
    <dbReference type="NCBI Taxonomy" id="312017"/>
    <lineage>
        <taxon>Eukaryota</taxon>
        <taxon>Sar</taxon>
        <taxon>Alveolata</taxon>
        <taxon>Ciliophora</taxon>
        <taxon>Intramacronucleata</taxon>
        <taxon>Oligohymenophorea</taxon>
        <taxon>Hymenostomatida</taxon>
        <taxon>Tetrahymenina</taxon>
        <taxon>Tetrahymenidae</taxon>
        <taxon>Tetrahymena</taxon>
    </lineage>
</organism>
<evidence type="ECO:0000256" key="7">
    <source>
        <dbReference type="ARBA" id="ARBA00022989"/>
    </source>
</evidence>
<evidence type="ECO:0000256" key="13">
    <source>
        <dbReference type="SAM" id="Phobius"/>
    </source>
</evidence>
<feature type="transmembrane region" description="Helical" evidence="13">
    <location>
        <begin position="68"/>
        <end position="86"/>
    </location>
</feature>
<sequence length="459" mass="54036">MTNSKEKKATNNCLDSKQAASADLAKKTVDVSTQTDLIERDYIPIKQLALMQTESVAFPQILYHQHTLLQLILFLIMIFVAAFYYTKPQGEDSLLPNAKLGVMFAMISIVIYCMIYLPNTTIQRPHPSLWRMLQALGMCWLTVVVFALFFNRDDIQTFLKSFVDPELGQPLQDKNFSEDCDIYTPGNPKGDFYNLTDKLDVFFVAHFIGWMVKMFICRDFKLCMIQSILFEFLEITFRHWLPNFYECWWDSIIFDIILCNSGGIIAGWWLMQKFEMKEYKWSLSEAGKKKKPYWKNVKELFITPNLEKHDWKVFSSSLRFASVIYYMIFMNLVDLSFFFNKFVLWIRPSHPVLSFRTFMIGFLAIPATREYYEYISNPQQKRLGGICWLTQAIVYSELLVFLKNYNGQFIEAFPDYIIQIWAVIVGVIIAIFTALLIRDVKKWYKNKREEDSKEKLHAE</sequence>
<proteinExistence type="predicted"/>
<dbReference type="GeneID" id="7833654"/>
<evidence type="ECO:0000256" key="12">
    <source>
        <dbReference type="ARBA" id="ARBA00025707"/>
    </source>
</evidence>
<keyword evidence="7 13" id="KW-1133">Transmembrane helix</keyword>
<evidence type="ECO:0000256" key="11">
    <source>
        <dbReference type="ARBA" id="ARBA00023264"/>
    </source>
</evidence>
<evidence type="ECO:0000256" key="5">
    <source>
        <dbReference type="ARBA" id="ARBA00022692"/>
    </source>
</evidence>
<dbReference type="OrthoDB" id="10265393at2759"/>
<comment type="pathway">
    <text evidence="2">Lipid metabolism.</text>
</comment>
<evidence type="ECO:0000256" key="8">
    <source>
        <dbReference type="ARBA" id="ARBA00023098"/>
    </source>
</evidence>